<dbReference type="SUPFAM" id="SSF52096">
    <property type="entry name" value="ClpP/crotonase"/>
    <property type="match status" value="1"/>
</dbReference>
<evidence type="ECO:0008006" key="4">
    <source>
        <dbReference type="Google" id="ProtNLM"/>
    </source>
</evidence>
<dbReference type="InterPro" id="IPR029045">
    <property type="entry name" value="ClpP/crotonase-like_dom_sf"/>
</dbReference>
<gene>
    <name evidence="2" type="ORF">E2L08_00580</name>
</gene>
<sequence>MFKRLAAFAALTILLAPPVQGAEIQRSDDQECRVQITGEIRKGDAEALAGLSDHLIVDNGESTSASVLCLDSPGGNMIEGMNMAKFILENGISTRIRADRECSSICAIMFMMGNYRGGEVAGLSRRMHYTSKLGFHRPYLKPDEARLYTSDDLASIYALGMETVFGILEVANRREPWGTAQMIEPDLFKFITGTPGDGMFYVSTVEEALRWRIEIDGVPASANQTWNQLHYACENALANRISLTSVLNGIDGALGDAVFRLQPLNSYSIQEISSAGDISNDGTAGVASLRAGYSSVGCRVRLSGEQVAVCGNDEATDTQVGRCGEKYGMRHFSPLSRLHPKTRLQSLGLPDAFNADARRIATCETFDQSGGITDSQPCLQAVVLLQDAGNPMARHVFTWSSGSRTVIDIDGAAYGETHTTARINGGSGEIRHGPEGKSCVRNLASGNLFCVSG</sequence>
<proteinExistence type="predicted"/>
<dbReference type="AlphaFoldDB" id="A0A4R6AQM0"/>
<feature type="chain" id="PRO_5020817693" description="Lipoprotein" evidence="1">
    <location>
        <begin position="22"/>
        <end position="453"/>
    </location>
</feature>
<protein>
    <recommendedName>
        <fullName evidence="4">Lipoprotein</fullName>
    </recommendedName>
</protein>
<evidence type="ECO:0000313" key="3">
    <source>
        <dbReference type="Proteomes" id="UP000295701"/>
    </source>
</evidence>
<dbReference type="Proteomes" id="UP000295701">
    <property type="component" value="Unassembled WGS sequence"/>
</dbReference>
<comment type="caution">
    <text evidence="2">The sequence shown here is derived from an EMBL/GenBank/DDBJ whole genome shotgun (WGS) entry which is preliminary data.</text>
</comment>
<dbReference type="OrthoDB" id="8611435at2"/>
<keyword evidence="1" id="KW-0732">Signal</keyword>
<name>A0A4R6AQM0_9RHOB</name>
<organism evidence="2 3">
    <name type="scientific">Palleronia sediminis</name>
    <dbReference type="NCBI Taxonomy" id="2547833"/>
    <lineage>
        <taxon>Bacteria</taxon>
        <taxon>Pseudomonadati</taxon>
        <taxon>Pseudomonadota</taxon>
        <taxon>Alphaproteobacteria</taxon>
        <taxon>Rhodobacterales</taxon>
        <taxon>Roseobacteraceae</taxon>
        <taxon>Palleronia</taxon>
    </lineage>
</organism>
<evidence type="ECO:0000313" key="2">
    <source>
        <dbReference type="EMBL" id="TDL84003.1"/>
    </source>
</evidence>
<evidence type="ECO:0000256" key="1">
    <source>
        <dbReference type="SAM" id="SignalP"/>
    </source>
</evidence>
<keyword evidence="3" id="KW-1185">Reference proteome</keyword>
<dbReference type="RefSeq" id="WP_133395112.1">
    <property type="nucleotide sequence ID" value="NZ_SNAA01000001.1"/>
</dbReference>
<feature type="signal peptide" evidence="1">
    <location>
        <begin position="1"/>
        <end position="21"/>
    </location>
</feature>
<dbReference type="Gene3D" id="3.90.226.10">
    <property type="entry name" value="2-enoyl-CoA Hydratase, Chain A, domain 1"/>
    <property type="match status" value="1"/>
</dbReference>
<accession>A0A4R6AQM0</accession>
<reference evidence="2 3" key="1">
    <citation type="submission" date="2019-03" db="EMBL/GenBank/DDBJ databases">
        <title>Primorskyibacter sp. SS33 isolated from sediments.</title>
        <authorList>
            <person name="Xunke S."/>
        </authorList>
    </citation>
    <scope>NUCLEOTIDE SEQUENCE [LARGE SCALE GENOMIC DNA]</scope>
    <source>
        <strain evidence="2 3">SS33</strain>
    </source>
</reference>
<dbReference type="EMBL" id="SNAA01000001">
    <property type="protein sequence ID" value="TDL84003.1"/>
    <property type="molecule type" value="Genomic_DNA"/>
</dbReference>